<dbReference type="EMBL" id="BJUI01000043">
    <property type="protein sequence ID" value="GEK42695.1"/>
    <property type="molecule type" value="Genomic_DNA"/>
</dbReference>
<dbReference type="GO" id="GO:0003916">
    <property type="term" value="F:DNA topoisomerase activity"/>
    <property type="evidence" value="ECO:0007669"/>
    <property type="project" value="InterPro"/>
</dbReference>
<sequence length="437" mass="50295">MLQKEQQKAEKTASSPRSRGVMYVQQLDKMKFSSLDALKRRVQSLSKLKRFAMIVHDKDTNGDNELVKPHVHVMLEFESPRMLSAIAKELDDAPEHFESMTKHNKNGINNGFAYLVHRTKNASNKYQYDPDKVIANFNYQGFLDKLKTEVNEGRYEGKMGISNLLGDFINGKLTKIEAKEIAKNSKPGQFAHICKRIDESEVQMEELKADKWIQEMQGKHEAKKVFWIYGPAGVGKTTLAKMITESLDKGYFTSGSSRDYFQNYHGEHCILIDELRPNVIDYSDLLRILDPYNYNCNVPSRYHDHRLTANAIVITSPFSPGDFYIHQRDLNTEVDAFKQLHRRLNYVIQVKPLKIRLMELISDYVPGEMVDGKYRSATPPQYGPRREVMNYVMVAIESGKFQENYDQDSRCILSVLKKLISGNTNPKEKSTISKTTK</sequence>
<accession>A0A510WXH1</accession>
<dbReference type="SUPFAM" id="SSF52540">
    <property type="entry name" value="P-loop containing nucleoside triphosphate hydrolases"/>
    <property type="match status" value="1"/>
</dbReference>
<feature type="region of interest" description="Disordered" evidence="1">
    <location>
        <begin position="1"/>
        <end position="20"/>
    </location>
</feature>
<dbReference type="GO" id="GO:0003677">
    <property type="term" value="F:DNA binding"/>
    <property type="evidence" value="ECO:0007669"/>
    <property type="project" value="InterPro"/>
</dbReference>
<evidence type="ECO:0000259" key="2">
    <source>
        <dbReference type="Pfam" id="PF00910"/>
    </source>
</evidence>
<dbReference type="Gene3D" id="3.40.1310.30">
    <property type="match status" value="1"/>
</dbReference>
<evidence type="ECO:0000259" key="3">
    <source>
        <dbReference type="Pfam" id="PF01719"/>
    </source>
</evidence>
<feature type="domain" description="Plasmid replication protein origin binding" evidence="3">
    <location>
        <begin position="49"/>
        <end position="138"/>
    </location>
</feature>
<evidence type="ECO:0000313" key="5">
    <source>
        <dbReference type="Proteomes" id="UP000321722"/>
    </source>
</evidence>
<dbReference type="Pfam" id="PF01719">
    <property type="entry name" value="Rep_OBD"/>
    <property type="match status" value="1"/>
</dbReference>
<evidence type="ECO:0000313" key="4">
    <source>
        <dbReference type="EMBL" id="GEK42695.1"/>
    </source>
</evidence>
<evidence type="ECO:0000256" key="1">
    <source>
        <dbReference type="SAM" id="MobiDB-lite"/>
    </source>
</evidence>
<dbReference type="Gene3D" id="3.40.50.300">
    <property type="entry name" value="P-loop containing nucleotide triphosphate hydrolases"/>
    <property type="match status" value="1"/>
</dbReference>
<dbReference type="InterPro" id="IPR000605">
    <property type="entry name" value="Helicase_SF3_ssDNA/RNA_vir"/>
</dbReference>
<dbReference type="GO" id="GO:0005727">
    <property type="term" value="C:extrachromosomal circular DNA"/>
    <property type="evidence" value="ECO:0007669"/>
    <property type="project" value="InterPro"/>
</dbReference>
<dbReference type="AlphaFoldDB" id="A0A510WXH1"/>
<organism evidence="4 5">
    <name type="scientific">Ligilactobacillus aviarius</name>
    <dbReference type="NCBI Taxonomy" id="1606"/>
    <lineage>
        <taxon>Bacteria</taxon>
        <taxon>Bacillati</taxon>
        <taxon>Bacillota</taxon>
        <taxon>Bacilli</taxon>
        <taxon>Lactobacillales</taxon>
        <taxon>Lactobacillaceae</taxon>
        <taxon>Ligilactobacillus</taxon>
    </lineage>
</organism>
<protein>
    <submittedName>
        <fullName evidence="4">Replication protein</fullName>
    </submittedName>
</protein>
<dbReference type="InterPro" id="IPR002631">
    <property type="entry name" value="Plasmid_rep_OBD"/>
</dbReference>
<feature type="domain" description="Helicase superfamily 3 single-stranded DNA/RNA virus" evidence="2">
    <location>
        <begin position="227"/>
        <end position="316"/>
    </location>
</feature>
<gene>
    <name evidence="4" type="ORF">LAV01_15270</name>
</gene>
<name>A0A510WXH1_9LACO</name>
<dbReference type="GO" id="GO:0003724">
    <property type="term" value="F:RNA helicase activity"/>
    <property type="evidence" value="ECO:0007669"/>
    <property type="project" value="InterPro"/>
</dbReference>
<keyword evidence="5" id="KW-1185">Reference proteome</keyword>
<dbReference type="Proteomes" id="UP000321722">
    <property type="component" value="Unassembled WGS sequence"/>
</dbReference>
<feature type="compositionally biased region" description="Basic and acidic residues" evidence="1">
    <location>
        <begin position="1"/>
        <end position="11"/>
    </location>
</feature>
<proteinExistence type="predicted"/>
<dbReference type="Pfam" id="PF00910">
    <property type="entry name" value="RNA_helicase"/>
    <property type="match status" value="1"/>
</dbReference>
<dbReference type="InterPro" id="IPR027417">
    <property type="entry name" value="P-loop_NTPase"/>
</dbReference>
<dbReference type="GeneID" id="29934370"/>
<dbReference type="GO" id="GO:0003723">
    <property type="term" value="F:RNA binding"/>
    <property type="evidence" value="ECO:0007669"/>
    <property type="project" value="InterPro"/>
</dbReference>
<reference evidence="4 5" key="1">
    <citation type="submission" date="2019-07" db="EMBL/GenBank/DDBJ databases">
        <title>Whole genome shotgun sequence of Lactobacillus aviarius subsp. aviarius NBRC 102162.</title>
        <authorList>
            <person name="Hosoyama A."/>
            <person name="Uohara A."/>
            <person name="Ohji S."/>
            <person name="Ichikawa N."/>
        </authorList>
    </citation>
    <scope>NUCLEOTIDE SEQUENCE [LARGE SCALE GENOMIC DNA]</scope>
    <source>
        <strain evidence="4 5">NBRC 102162</strain>
    </source>
</reference>
<dbReference type="RefSeq" id="WP_057827085.1">
    <property type="nucleotide sequence ID" value="NZ_BAAACL010000016.1"/>
</dbReference>
<dbReference type="GO" id="GO:0006260">
    <property type="term" value="P:DNA replication"/>
    <property type="evidence" value="ECO:0007669"/>
    <property type="project" value="InterPro"/>
</dbReference>
<comment type="caution">
    <text evidence="4">The sequence shown here is derived from an EMBL/GenBank/DDBJ whole genome shotgun (WGS) entry which is preliminary data.</text>
</comment>